<feature type="compositionally biased region" description="Low complexity" evidence="7">
    <location>
        <begin position="272"/>
        <end position="285"/>
    </location>
</feature>
<dbReference type="SUPFAM" id="SSF46689">
    <property type="entry name" value="Homeodomain-like"/>
    <property type="match status" value="1"/>
</dbReference>
<evidence type="ECO:0000313" key="13">
    <source>
        <dbReference type="Proteomes" id="UP001443914"/>
    </source>
</evidence>
<dbReference type="Pfam" id="PF00249">
    <property type="entry name" value="Myb_DNA-binding"/>
    <property type="match status" value="1"/>
</dbReference>
<evidence type="ECO:0000259" key="8">
    <source>
        <dbReference type="PROSITE" id="PS50090"/>
    </source>
</evidence>
<dbReference type="AlphaFoldDB" id="A0AAW1HH38"/>
<protein>
    <submittedName>
        <fullName evidence="12">Uncharacterized protein</fullName>
    </submittedName>
</protein>
<dbReference type="GO" id="GO:0005634">
    <property type="term" value="C:nucleus"/>
    <property type="evidence" value="ECO:0007669"/>
    <property type="project" value="UniProtKB-SubCell"/>
</dbReference>
<dbReference type="InterPro" id="IPR001878">
    <property type="entry name" value="Znf_CCHC"/>
</dbReference>
<evidence type="ECO:0000256" key="4">
    <source>
        <dbReference type="ARBA" id="ARBA00023163"/>
    </source>
</evidence>
<dbReference type="PANTHER" id="PTHR44191:SF64">
    <property type="entry name" value="TRANSCRIPTION FACTOR MYB1R1"/>
    <property type="match status" value="1"/>
</dbReference>
<feature type="domain" description="CCHC-type" evidence="9">
    <location>
        <begin position="8"/>
        <end position="21"/>
    </location>
</feature>
<dbReference type="GO" id="GO:0009739">
    <property type="term" value="P:response to gibberellin"/>
    <property type="evidence" value="ECO:0007669"/>
    <property type="project" value="TreeGrafter"/>
</dbReference>
<dbReference type="PROSITE" id="PS51293">
    <property type="entry name" value="SANT"/>
    <property type="match status" value="1"/>
</dbReference>
<keyword evidence="5" id="KW-0539">Nucleus</keyword>
<dbReference type="GO" id="GO:0003677">
    <property type="term" value="F:DNA binding"/>
    <property type="evidence" value="ECO:0007669"/>
    <property type="project" value="UniProtKB-KW"/>
</dbReference>
<dbReference type="InterPro" id="IPR006447">
    <property type="entry name" value="Myb_dom_plants"/>
</dbReference>
<evidence type="ECO:0000256" key="6">
    <source>
        <dbReference type="PROSITE-ProRule" id="PRU00047"/>
    </source>
</evidence>
<feature type="region of interest" description="Disordered" evidence="7">
    <location>
        <begin position="209"/>
        <end position="328"/>
    </location>
</feature>
<dbReference type="InterPro" id="IPR009057">
    <property type="entry name" value="Homeodomain-like_sf"/>
</dbReference>
<dbReference type="Proteomes" id="UP001443914">
    <property type="component" value="Unassembled WGS sequence"/>
</dbReference>
<feature type="domain" description="SANT" evidence="10">
    <location>
        <begin position="133"/>
        <end position="186"/>
    </location>
</feature>
<accession>A0AAW1HH38</accession>
<dbReference type="Gene3D" id="1.10.10.60">
    <property type="entry name" value="Homeodomain-like"/>
    <property type="match status" value="1"/>
</dbReference>
<reference evidence="12" key="1">
    <citation type="submission" date="2024-03" db="EMBL/GenBank/DDBJ databases">
        <title>WGS assembly of Saponaria officinalis var. Norfolk2.</title>
        <authorList>
            <person name="Jenkins J."/>
            <person name="Shu S."/>
            <person name="Grimwood J."/>
            <person name="Barry K."/>
            <person name="Goodstein D."/>
            <person name="Schmutz J."/>
            <person name="Leebens-Mack J."/>
            <person name="Osbourn A."/>
        </authorList>
    </citation>
    <scope>NUCLEOTIDE SEQUENCE [LARGE SCALE GENOMIC DNA]</scope>
    <source>
        <strain evidence="12">JIC</strain>
    </source>
</reference>
<keyword evidence="4" id="KW-0804">Transcription</keyword>
<evidence type="ECO:0000256" key="1">
    <source>
        <dbReference type="ARBA" id="ARBA00004123"/>
    </source>
</evidence>
<feature type="compositionally biased region" description="Low complexity" evidence="7">
    <location>
        <begin position="91"/>
        <end position="110"/>
    </location>
</feature>
<keyword evidence="6" id="KW-0863">Zinc-finger</keyword>
<dbReference type="InterPro" id="IPR017930">
    <property type="entry name" value="Myb_dom"/>
</dbReference>
<keyword evidence="6" id="KW-0862">Zinc</keyword>
<evidence type="ECO:0000259" key="10">
    <source>
        <dbReference type="PROSITE" id="PS51293"/>
    </source>
</evidence>
<dbReference type="InterPro" id="IPR001005">
    <property type="entry name" value="SANT/Myb"/>
</dbReference>
<dbReference type="InterPro" id="IPR017884">
    <property type="entry name" value="SANT_dom"/>
</dbReference>
<proteinExistence type="predicted"/>
<dbReference type="EMBL" id="JBDFQZ010000011">
    <property type="protein sequence ID" value="KAK9675718.1"/>
    <property type="molecule type" value="Genomic_DNA"/>
</dbReference>
<evidence type="ECO:0000256" key="3">
    <source>
        <dbReference type="ARBA" id="ARBA00023125"/>
    </source>
</evidence>
<dbReference type="NCBIfam" id="TIGR01557">
    <property type="entry name" value="myb_SHAQKYF"/>
    <property type="match status" value="1"/>
</dbReference>
<dbReference type="CDD" id="cd00167">
    <property type="entry name" value="SANT"/>
    <property type="match status" value="1"/>
</dbReference>
<feature type="compositionally biased region" description="Polar residues" evidence="7">
    <location>
        <begin position="209"/>
        <end position="218"/>
    </location>
</feature>
<keyword evidence="2" id="KW-0805">Transcription regulation</keyword>
<keyword evidence="13" id="KW-1185">Reference proteome</keyword>
<comment type="subcellular location">
    <subcellularLocation>
        <location evidence="1">Nucleus</location>
    </subcellularLocation>
</comment>
<feature type="compositionally biased region" description="Low complexity" evidence="7">
    <location>
        <begin position="219"/>
        <end position="231"/>
    </location>
</feature>
<dbReference type="GO" id="GO:0006355">
    <property type="term" value="P:regulation of DNA-templated transcription"/>
    <property type="evidence" value="ECO:0007669"/>
    <property type="project" value="UniProtKB-ARBA"/>
</dbReference>
<dbReference type="GO" id="GO:0008270">
    <property type="term" value="F:zinc ion binding"/>
    <property type="evidence" value="ECO:0007669"/>
    <property type="project" value="UniProtKB-KW"/>
</dbReference>
<feature type="compositionally biased region" description="Low complexity" evidence="7">
    <location>
        <begin position="309"/>
        <end position="328"/>
    </location>
</feature>
<dbReference type="SMART" id="SM00717">
    <property type="entry name" value="SANT"/>
    <property type="match status" value="1"/>
</dbReference>
<organism evidence="12 13">
    <name type="scientific">Saponaria officinalis</name>
    <name type="common">Common soapwort</name>
    <name type="synonym">Lychnis saponaria</name>
    <dbReference type="NCBI Taxonomy" id="3572"/>
    <lineage>
        <taxon>Eukaryota</taxon>
        <taxon>Viridiplantae</taxon>
        <taxon>Streptophyta</taxon>
        <taxon>Embryophyta</taxon>
        <taxon>Tracheophyta</taxon>
        <taxon>Spermatophyta</taxon>
        <taxon>Magnoliopsida</taxon>
        <taxon>eudicotyledons</taxon>
        <taxon>Gunneridae</taxon>
        <taxon>Pentapetalae</taxon>
        <taxon>Caryophyllales</taxon>
        <taxon>Caryophyllaceae</taxon>
        <taxon>Caryophylleae</taxon>
        <taxon>Saponaria</taxon>
    </lineage>
</organism>
<dbReference type="InterPro" id="IPR052245">
    <property type="entry name" value="Plant_Stress_Dev_TF"/>
</dbReference>
<keyword evidence="6" id="KW-0479">Metal-binding</keyword>
<evidence type="ECO:0000259" key="11">
    <source>
        <dbReference type="PROSITE" id="PS51294"/>
    </source>
</evidence>
<feature type="compositionally biased region" description="Basic and acidic residues" evidence="7">
    <location>
        <begin position="120"/>
        <end position="129"/>
    </location>
</feature>
<gene>
    <name evidence="12" type="ORF">RND81_11G026100</name>
</gene>
<feature type="domain" description="Myb-like" evidence="8">
    <location>
        <begin position="130"/>
        <end position="182"/>
    </location>
</feature>
<evidence type="ECO:0000256" key="5">
    <source>
        <dbReference type="ARBA" id="ARBA00023242"/>
    </source>
</evidence>
<comment type="caution">
    <text evidence="12">The sequence shown here is derived from an EMBL/GenBank/DDBJ whole genome shotgun (WGS) entry which is preliminary data.</text>
</comment>
<dbReference type="PANTHER" id="PTHR44191">
    <property type="entry name" value="TRANSCRIPTION FACTOR KUA1"/>
    <property type="match status" value="1"/>
</dbReference>
<sequence length="328" mass="36333">MIKIPRTCSQCGNNGHNARTCADQTVTGNSNNVNVNVNDSNNNKQGVMLFGVRLTPPIENSSSPRYSIESSSSSVSSGFRKCMSMNNLAQYEQQQQQQLQLQHRQLQNNNSHDSGYASDDALHASDSRNRERKRGVPWTEEEHRLFLVGLNQVGKGDWRGISRNFVKTRSPTQVASHAQKYFLRRTNLNRRRRRSSLFDITTDTMSRSASADQLNNLDTTFQPTQNTNQPTLFSNPGPPTLLPNSSKHDHPIRIAAPVPPSSKMANLNLNQSPTSSPSSSTSTNTTRERQFEPFLSLKLEHGPSDDESSGLSNFGGFNGNGDNIISVA</sequence>
<evidence type="ECO:0000256" key="2">
    <source>
        <dbReference type="ARBA" id="ARBA00023015"/>
    </source>
</evidence>
<keyword evidence="3" id="KW-0238">DNA-binding</keyword>
<dbReference type="FunFam" id="1.10.10.60:FF:000009">
    <property type="entry name" value="transcription factor MYB1R1"/>
    <property type="match status" value="1"/>
</dbReference>
<feature type="domain" description="HTH myb-type" evidence="11">
    <location>
        <begin position="130"/>
        <end position="186"/>
    </location>
</feature>
<name>A0AAW1HH38_SAPOF</name>
<dbReference type="PROSITE" id="PS50090">
    <property type="entry name" value="MYB_LIKE"/>
    <property type="match status" value="1"/>
</dbReference>
<evidence type="ECO:0000313" key="12">
    <source>
        <dbReference type="EMBL" id="KAK9675718.1"/>
    </source>
</evidence>
<feature type="region of interest" description="Disordered" evidence="7">
    <location>
        <begin position="91"/>
        <end position="136"/>
    </location>
</feature>
<dbReference type="PROSITE" id="PS50158">
    <property type="entry name" value="ZF_CCHC"/>
    <property type="match status" value="1"/>
</dbReference>
<dbReference type="GO" id="GO:0009723">
    <property type="term" value="P:response to ethylene"/>
    <property type="evidence" value="ECO:0007669"/>
    <property type="project" value="TreeGrafter"/>
</dbReference>
<dbReference type="PROSITE" id="PS51294">
    <property type="entry name" value="HTH_MYB"/>
    <property type="match status" value="1"/>
</dbReference>
<evidence type="ECO:0000259" key="9">
    <source>
        <dbReference type="PROSITE" id="PS50158"/>
    </source>
</evidence>
<evidence type="ECO:0000256" key="7">
    <source>
        <dbReference type="SAM" id="MobiDB-lite"/>
    </source>
</evidence>